<dbReference type="InterPro" id="IPR029058">
    <property type="entry name" value="AB_hydrolase_fold"/>
</dbReference>
<dbReference type="PANTHER" id="PTHR43194:SF2">
    <property type="entry name" value="PEROXISOMAL MEMBRANE PROTEIN LPX1"/>
    <property type="match status" value="1"/>
</dbReference>
<accession>A0A4Q5A3T1</accession>
<evidence type="ECO:0000259" key="3">
    <source>
        <dbReference type="Pfam" id="PF00561"/>
    </source>
</evidence>
<sequence length="367" mass="41728">MGLILVVVCAITAVLISIVATRFRNAALTRITAAQGVQEHAYIALGGIEQYVQIRGEDRNNPVILWLHGGPGFPLTYMTGRYQTELERDYTIAVWEQRGCGRTLYRNPGEFNPTIGQLLSDLDELVDYLRKRFDRRTIILVGQSWGTVLAADYIHRHPQKIAAYIGIGQVTDFLQGKILAAQHAESRARAKGNGKGVAELKRGIGRLRETACLEQLDIKMLESTIVTSMKYLRNNAEMSGIRQIWTALTSPQMRWADVKWFLFASNTKNIIESQRNLVDYMYFRYRIEDLGRRYRMPVCFIQGDSDWITPTPLVRDYYATVVAERKEMVVIQDAGHTPFLDHPQRFCAAVKGFLTDRRCCASQAASR</sequence>
<dbReference type="Proteomes" id="UP000292568">
    <property type="component" value="Unassembled WGS sequence"/>
</dbReference>
<protein>
    <submittedName>
        <fullName evidence="4">Alpha/beta hydrolase family protein</fullName>
    </submittedName>
</protein>
<dbReference type="Gene3D" id="3.40.50.1820">
    <property type="entry name" value="alpha/beta hydrolase"/>
    <property type="match status" value="1"/>
</dbReference>
<evidence type="ECO:0000313" key="4">
    <source>
        <dbReference type="EMBL" id="RYQ12640.1"/>
    </source>
</evidence>
<reference evidence="4 5" key="1">
    <citation type="submission" date="2018-12" db="EMBL/GenBank/DDBJ databases">
        <title>Unveiling genomic diversity among members of the Bifidobacterium pseudolongum species, a widely distributed gut commensal of the animal kingdom.</title>
        <authorList>
            <person name="Lugli G.A."/>
            <person name="Duranti S."/>
            <person name="Albert K."/>
            <person name="Mancabelli L."/>
            <person name="Napoli S."/>
            <person name="Viappiani A."/>
            <person name="Anzalone R."/>
            <person name="Longhi G."/>
            <person name="Milani C."/>
            <person name="Turroni F."/>
            <person name="Alessandri G."/>
            <person name="Sela D.A."/>
            <person name="Van Sinderen D."/>
            <person name="Ventura M."/>
        </authorList>
    </citation>
    <scope>NUCLEOTIDE SEQUENCE [LARGE SCALE GENOMIC DNA]</scope>
    <source>
        <strain evidence="4 5">2093B</strain>
    </source>
</reference>
<evidence type="ECO:0000256" key="1">
    <source>
        <dbReference type="ARBA" id="ARBA00010088"/>
    </source>
</evidence>
<comment type="caution">
    <text evidence="4">The sequence shown here is derived from an EMBL/GenBank/DDBJ whole genome shotgun (WGS) entry which is preliminary data.</text>
</comment>
<dbReference type="GO" id="GO:0006508">
    <property type="term" value="P:proteolysis"/>
    <property type="evidence" value="ECO:0007669"/>
    <property type="project" value="InterPro"/>
</dbReference>
<evidence type="ECO:0000256" key="2">
    <source>
        <dbReference type="ARBA" id="ARBA00022801"/>
    </source>
</evidence>
<proteinExistence type="inferred from homology"/>
<dbReference type="InterPro" id="IPR050228">
    <property type="entry name" value="Carboxylesterase_BioH"/>
</dbReference>
<dbReference type="GO" id="GO:0004177">
    <property type="term" value="F:aminopeptidase activity"/>
    <property type="evidence" value="ECO:0007669"/>
    <property type="project" value="UniProtKB-EC"/>
</dbReference>
<dbReference type="InterPro" id="IPR000073">
    <property type="entry name" value="AB_hydrolase_1"/>
</dbReference>
<comment type="similarity">
    <text evidence="1">Belongs to the peptidase S33 family.</text>
</comment>
<gene>
    <name evidence="4" type="ORF">PG2093B_0006</name>
</gene>
<dbReference type="PRINTS" id="PR00793">
    <property type="entry name" value="PROAMNOPTASE"/>
</dbReference>
<dbReference type="EMBL" id="RYUH01000001">
    <property type="protein sequence ID" value="RYQ12640.1"/>
    <property type="molecule type" value="Genomic_DNA"/>
</dbReference>
<dbReference type="PANTHER" id="PTHR43194">
    <property type="entry name" value="HYDROLASE ALPHA/BETA FOLD FAMILY"/>
    <property type="match status" value="1"/>
</dbReference>
<name>A0A4Q5A3T1_9BIFI</name>
<dbReference type="Pfam" id="PF00561">
    <property type="entry name" value="Abhydrolase_1"/>
    <property type="match status" value="1"/>
</dbReference>
<evidence type="ECO:0000313" key="5">
    <source>
        <dbReference type="Proteomes" id="UP000292568"/>
    </source>
</evidence>
<dbReference type="SUPFAM" id="SSF53474">
    <property type="entry name" value="alpha/beta-Hydrolases"/>
    <property type="match status" value="1"/>
</dbReference>
<dbReference type="InterPro" id="IPR002410">
    <property type="entry name" value="Peptidase_S33"/>
</dbReference>
<organism evidence="4 5">
    <name type="scientific">Bifidobacterium pseudolongum subsp. globosum</name>
    <dbReference type="NCBI Taxonomy" id="1690"/>
    <lineage>
        <taxon>Bacteria</taxon>
        <taxon>Bacillati</taxon>
        <taxon>Actinomycetota</taxon>
        <taxon>Actinomycetes</taxon>
        <taxon>Bifidobacteriales</taxon>
        <taxon>Bifidobacteriaceae</taxon>
        <taxon>Bifidobacterium</taxon>
    </lineage>
</organism>
<feature type="domain" description="AB hydrolase-1" evidence="3">
    <location>
        <begin position="62"/>
        <end position="343"/>
    </location>
</feature>
<dbReference type="AlphaFoldDB" id="A0A4Q5A3T1"/>
<keyword evidence="2 4" id="KW-0378">Hydrolase</keyword>